<feature type="transmembrane region" description="Helical" evidence="1">
    <location>
        <begin position="6"/>
        <end position="24"/>
    </location>
</feature>
<protein>
    <submittedName>
        <fullName evidence="2">Uncharacterized protein</fullName>
    </submittedName>
</protein>
<dbReference type="AlphaFoldDB" id="A0A7M2T9L8"/>
<dbReference type="Proteomes" id="UP000594008">
    <property type="component" value="Chromosome"/>
</dbReference>
<proteinExistence type="predicted"/>
<evidence type="ECO:0000256" key="1">
    <source>
        <dbReference type="SAM" id="Phobius"/>
    </source>
</evidence>
<keyword evidence="1" id="KW-0472">Membrane</keyword>
<feature type="transmembrane region" description="Helical" evidence="1">
    <location>
        <begin position="59"/>
        <end position="79"/>
    </location>
</feature>
<keyword evidence="3" id="KW-1185">Reference proteome</keyword>
<keyword evidence="1" id="KW-1133">Transmembrane helix</keyword>
<name>A0A7M2T9L8_STRCW</name>
<dbReference type="EMBL" id="CP063374">
    <property type="protein sequence ID" value="QOV44829.1"/>
    <property type="molecule type" value="Genomic_DNA"/>
</dbReference>
<dbReference type="RefSeq" id="WP_189697435.1">
    <property type="nucleotide sequence ID" value="NZ_BMTA01000005.1"/>
</dbReference>
<organism evidence="2 3">
    <name type="scientific">Streptomyces chromofuscus</name>
    <dbReference type="NCBI Taxonomy" id="42881"/>
    <lineage>
        <taxon>Bacteria</taxon>
        <taxon>Bacillati</taxon>
        <taxon>Actinomycetota</taxon>
        <taxon>Actinomycetes</taxon>
        <taxon>Kitasatosporales</taxon>
        <taxon>Streptomycetaceae</taxon>
        <taxon>Streptomyces</taxon>
    </lineage>
</organism>
<gene>
    <name evidence="2" type="ORF">IPT68_02080</name>
</gene>
<keyword evidence="1" id="KW-0812">Transmembrane</keyword>
<dbReference type="KEGG" id="schf:IPT68_02080"/>
<evidence type="ECO:0000313" key="2">
    <source>
        <dbReference type="EMBL" id="QOV44829.1"/>
    </source>
</evidence>
<accession>A0A7M2T9L8</accession>
<evidence type="ECO:0000313" key="3">
    <source>
        <dbReference type="Proteomes" id="UP000594008"/>
    </source>
</evidence>
<sequence length="104" mass="11227">MFGLAFAAPWLVLASTLWAMLPLVCPGRRRAGVVIALTHVVVTLAITRPWTEGWYWRDGAWLMLVFGQGALVALGRLAFELSPLGARRRATPRGSSAAGLKSPV</sequence>
<feature type="transmembrane region" description="Helical" evidence="1">
    <location>
        <begin position="31"/>
        <end position="47"/>
    </location>
</feature>
<reference evidence="2 3" key="1">
    <citation type="submission" date="2020-10" db="EMBL/GenBank/DDBJ databases">
        <title>Streptomyces chromofuscus complate genome analysis.</title>
        <authorList>
            <person name="Anwar N."/>
        </authorList>
    </citation>
    <scope>NUCLEOTIDE SEQUENCE [LARGE SCALE GENOMIC DNA]</scope>
    <source>
        <strain evidence="2 3">DSM 40273</strain>
    </source>
</reference>